<dbReference type="RefSeq" id="WP_282449881.1">
    <property type="nucleotide sequence ID" value="NZ_BQKV01000053.1"/>
</dbReference>
<name>A0AA37J0B9_9FIRM</name>
<proteinExistence type="predicted"/>
<accession>A0AA37J0B9</accession>
<dbReference type="EMBL" id="BQKV01000053">
    <property type="protein sequence ID" value="GJN64926.1"/>
    <property type="molecule type" value="Genomic_DNA"/>
</dbReference>
<dbReference type="InterPro" id="IPR051805">
    <property type="entry name" value="Dehydratase_Activator_Redct"/>
</dbReference>
<evidence type="ECO:0000313" key="2">
    <source>
        <dbReference type="Proteomes" id="UP001055185"/>
    </source>
</evidence>
<dbReference type="PANTHER" id="PTHR32329">
    <property type="entry name" value="BIFUNCTIONAL PROTEIN [INCLUDES 2-HYDROXYACYL-COA DEHYDRATASE (N-TER) AND ITS ACTIVATOR DOMAIN (C_TERM)-RELATED"/>
    <property type="match status" value="1"/>
</dbReference>
<keyword evidence="2" id="KW-1185">Reference proteome</keyword>
<evidence type="ECO:0008006" key="3">
    <source>
        <dbReference type="Google" id="ProtNLM"/>
    </source>
</evidence>
<organism evidence="1 2">
    <name type="scientific">Faecalibacterium gallinarum</name>
    <dbReference type="NCBI Taxonomy" id="2903556"/>
    <lineage>
        <taxon>Bacteria</taxon>
        <taxon>Bacillati</taxon>
        <taxon>Bacillota</taxon>
        <taxon>Clostridia</taxon>
        <taxon>Eubacteriales</taxon>
        <taxon>Oscillospiraceae</taxon>
        <taxon>Faecalibacterium</taxon>
    </lineage>
</organism>
<dbReference type="AlphaFoldDB" id="A0AA37J0B9"/>
<reference evidence="1" key="1">
    <citation type="journal article" date="2022" name="Int. J. Syst. Evol. Microbiol.">
        <title>Genome-based, phenotypic and chemotaxonomic classification of Faecalibacterium strains: proposal of three novel species Faecalibacterium duncaniae sp. nov., Faecalibacterium hattorii sp. nov. and Faecalibacterium gallinarum sp. nov. .</title>
        <authorList>
            <person name="Sakamoto M."/>
            <person name="Sakurai N."/>
            <person name="Tanno H."/>
            <person name="Iino T."/>
            <person name="Ohkuma M."/>
            <person name="Endo A."/>
        </authorList>
    </citation>
    <scope>NUCLEOTIDE SEQUENCE</scope>
    <source>
        <strain evidence="1">JCM 17207</strain>
    </source>
</reference>
<evidence type="ECO:0000313" key="1">
    <source>
        <dbReference type="EMBL" id="GJN64926.1"/>
    </source>
</evidence>
<dbReference type="Proteomes" id="UP001055185">
    <property type="component" value="Unassembled WGS sequence"/>
</dbReference>
<comment type="caution">
    <text evidence="1">The sequence shown here is derived from an EMBL/GenBank/DDBJ whole genome shotgun (WGS) entry which is preliminary data.</text>
</comment>
<sequence>MEYQYPKFTPEMKRTHTILIPNMAVTQFRLLKYALEFDGYKCEILGNCGSAVAQLGLKYVHNDTCYPALLVIGQFLDALNSGKYDLDHTALLITQTGGGCRASNYIHLLRKALVKAGYPQIPVASLNFSGLEKDSGFQMTLPLARRAVACIFYGDMLSALRNQIAPYENEPGAADRMVDRWVERLGRVILADKGYTAREMKHTFPLIAKEFATIPVTRVPKVKVGVVGEIYVKYSPLGNNDLQKFLESQDCEVNFPGLMGFCQYCIFNMGEDHTLYGGKLTTKLVTDQLLNYLDGIERAMLKATADAGFYAPGPFKELIEKPKGVISLGAKMGEGWLLTAEMIELVQGGYGNIVCAQPFGCLPNHIVGKGMINKIRAMYPAANITPIDYDPSATKVNQENRIKLMLAVAKERLTNPAEAAPLTAEQIAGGAPQLDHQAGREPMTV</sequence>
<gene>
    <name evidence="1" type="ORF">JCM17207_15510</name>
</gene>
<dbReference type="PANTHER" id="PTHR32329:SF4">
    <property type="entry name" value="ACTIVATOR OF 2-HYDROXYACYL-COA DEHYDRATASE"/>
    <property type="match status" value="1"/>
</dbReference>
<protein>
    <recommendedName>
        <fullName evidence="3">2-hydroxyglutaryl-CoA dehydratase</fullName>
    </recommendedName>
</protein>